<accession>A0A8R1YFS9</accession>
<reference evidence="2" key="1">
    <citation type="journal article" date="2008" name="Nat. Genet.">
        <title>The Pristionchus pacificus genome provides a unique perspective on nematode lifestyle and parasitism.</title>
        <authorList>
            <person name="Dieterich C."/>
            <person name="Clifton S.W."/>
            <person name="Schuster L.N."/>
            <person name="Chinwalla A."/>
            <person name="Delehaunty K."/>
            <person name="Dinkelacker I."/>
            <person name="Fulton L."/>
            <person name="Fulton R."/>
            <person name="Godfrey J."/>
            <person name="Minx P."/>
            <person name="Mitreva M."/>
            <person name="Roeseler W."/>
            <person name="Tian H."/>
            <person name="Witte H."/>
            <person name="Yang S.P."/>
            <person name="Wilson R.K."/>
            <person name="Sommer R.J."/>
        </authorList>
    </citation>
    <scope>NUCLEOTIDE SEQUENCE [LARGE SCALE GENOMIC DNA]</scope>
    <source>
        <strain evidence="2">PS312</strain>
    </source>
</reference>
<dbReference type="OrthoDB" id="5820872at2759"/>
<reference evidence="1" key="2">
    <citation type="submission" date="2022-06" db="UniProtKB">
        <authorList>
            <consortium name="EnsemblMetazoa"/>
        </authorList>
    </citation>
    <scope>IDENTIFICATION</scope>
    <source>
        <strain evidence="1">PS312</strain>
    </source>
</reference>
<sequence>MRHLPFCHLSSLLFTSLHSQMEDSSWKIYSHVHHSPIPSPSSLFLSLESSYSSFRMDLNRLPDELIQEIDSFLPFEDSFNLQSAYPRCPSVLSFYDSIQVCDDPNECFIIDSKGRKERRSFTESNFSLVARSLINLKEVTLMVKEANPYAIPSTSLNSSIPFREMSVYSPGGFVSRLVSQLGDSLSRLSSITIHIDVSYETIKNQILCCPQEDLFYALRSFTLSNCKVLIQISFGAMEYTDFDYVARHSLMTGMKETIKIIETTDPRAEVEFVIDPAQGYTDMTIELPNIEYSFSFFYYNPSICDAVESKDDKMESEDEECENIQMTYPLHSFAPPIQS</sequence>
<dbReference type="EnsemblMetazoa" id="PPA13973.1">
    <property type="protein sequence ID" value="PPA13973.1"/>
    <property type="gene ID" value="WBGene00103527"/>
</dbReference>
<evidence type="ECO:0000313" key="1">
    <source>
        <dbReference type="EnsemblMetazoa" id="PPA13973.1"/>
    </source>
</evidence>
<evidence type="ECO:0000313" key="2">
    <source>
        <dbReference type="Proteomes" id="UP000005239"/>
    </source>
</evidence>
<protein>
    <submittedName>
        <fullName evidence="1">Uncharacterized protein</fullName>
    </submittedName>
</protein>
<keyword evidence="2" id="KW-1185">Reference proteome</keyword>
<dbReference type="AlphaFoldDB" id="A0A2A6CSB6"/>
<gene>
    <name evidence="1" type="primary">WBGene00103527</name>
</gene>
<organism evidence="1 2">
    <name type="scientific">Pristionchus pacificus</name>
    <name type="common">Parasitic nematode worm</name>
    <dbReference type="NCBI Taxonomy" id="54126"/>
    <lineage>
        <taxon>Eukaryota</taxon>
        <taxon>Metazoa</taxon>
        <taxon>Ecdysozoa</taxon>
        <taxon>Nematoda</taxon>
        <taxon>Chromadorea</taxon>
        <taxon>Rhabditida</taxon>
        <taxon>Rhabditina</taxon>
        <taxon>Diplogasteromorpha</taxon>
        <taxon>Diplogasteroidea</taxon>
        <taxon>Neodiplogasteridae</taxon>
        <taxon>Pristionchus</taxon>
    </lineage>
</organism>
<dbReference type="Proteomes" id="UP000005239">
    <property type="component" value="Unassembled WGS sequence"/>
</dbReference>
<name>A0A2A6CSB6_PRIPA</name>
<accession>A0A2A6CSB6</accession>
<proteinExistence type="predicted"/>